<organism evidence="2 3">
    <name type="scientific">Sunxiuqinia elliptica</name>
    <dbReference type="NCBI Taxonomy" id="655355"/>
    <lineage>
        <taxon>Bacteria</taxon>
        <taxon>Pseudomonadati</taxon>
        <taxon>Bacteroidota</taxon>
        <taxon>Bacteroidia</taxon>
        <taxon>Marinilabiliales</taxon>
        <taxon>Prolixibacteraceae</taxon>
        <taxon>Sunxiuqinia</taxon>
    </lineage>
</organism>
<protein>
    <submittedName>
        <fullName evidence="2">MlaD protein</fullName>
    </submittedName>
</protein>
<dbReference type="PROSITE" id="PS51257">
    <property type="entry name" value="PROKAR_LIPOPROTEIN"/>
    <property type="match status" value="1"/>
</dbReference>
<dbReference type="PANTHER" id="PTHR33371">
    <property type="entry name" value="INTERMEMBRANE PHOSPHOLIPID TRANSPORT SYSTEM BINDING PROTEIN MLAD-RELATED"/>
    <property type="match status" value="1"/>
</dbReference>
<evidence type="ECO:0000313" key="2">
    <source>
        <dbReference type="EMBL" id="SFF69728.1"/>
    </source>
</evidence>
<dbReference type="InterPro" id="IPR003399">
    <property type="entry name" value="Mce/MlaD"/>
</dbReference>
<accession>A0A1I2KTQ6</accession>
<dbReference type="GO" id="GO:0005576">
    <property type="term" value="C:extracellular region"/>
    <property type="evidence" value="ECO:0007669"/>
    <property type="project" value="TreeGrafter"/>
</dbReference>
<proteinExistence type="predicted"/>
<reference evidence="2 3" key="1">
    <citation type="submission" date="2016-10" db="EMBL/GenBank/DDBJ databases">
        <authorList>
            <person name="de Groot N.N."/>
        </authorList>
    </citation>
    <scope>NUCLEOTIDE SEQUENCE [LARGE SCALE GENOMIC DNA]</scope>
    <source>
        <strain evidence="2 3">CGMCC 1.9156</strain>
    </source>
</reference>
<sequence>MNNLKILLALLVLGIYSCSPKQTITIEFEELNGLLVDADVLYKGVEIGNVDKVEIAPNGKLLVDIGISKEITLPEKIEFVLFSQNIFGLKAIGINENPDIEPIVLTEIQQGIIQDSSIVNTFMTIGKDLLEITEGDLIKKDSLLKELKKIEERIEKLEKNK</sequence>
<dbReference type="Pfam" id="PF02470">
    <property type="entry name" value="MlaD"/>
    <property type="match status" value="1"/>
</dbReference>
<dbReference type="EMBL" id="FONW01000013">
    <property type="protein sequence ID" value="SFF69728.1"/>
    <property type="molecule type" value="Genomic_DNA"/>
</dbReference>
<keyword evidence="3" id="KW-1185">Reference proteome</keyword>
<name>A0A1I2KTQ6_9BACT</name>
<feature type="domain" description="Mce/MlaD" evidence="1">
    <location>
        <begin position="21"/>
        <end position="95"/>
    </location>
</feature>
<dbReference type="RefSeq" id="WP_093921308.1">
    <property type="nucleotide sequence ID" value="NZ_FONW01000013.1"/>
</dbReference>
<dbReference type="Proteomes" id="UP000198964">
    <property type="component" value="Unassembled WGS sequence"/>
</dbReference>
<evidence type="ECO:0000259" key="1">
    <source>
        <dbReference type="Pfam" id="PF02470"/>
    </source>
</evidence>
<dbReference type="PANTHER" id="PTHR33371:SF16">
    <property type="entry name" value="MCE-FAMILY PROTEIN MCE3F"/>
    <property type="match status" value="1"/>
</dbReference>
<gene>
    <name evidence="2" type="ORF">SAMN05216283_11352</name>
</gene>
<dbReference type="AlphaFoldDB" id="A0A1I2KTQ6"/>
<dbReference type="STRING" id="655355.SAMN05216283_11352"/>
<dbReference type="InterPro" id="IPR052336">
    <property type="entry name" value="MlaD_Phospholipid_Transporter"/>
</dbReference>
<evidence type="ECO:0000313" key="3">
    <source>
        <dbReference type="Proteomes" id="UP000198964"/>
    </source>
</evidence>